<comment type="caution">
    <text evidence="2">The sequence shown here is derived from an EMBL/GenBank/DDBJ whole genome shotgun (WGS) entry which is preliminary data.</text>
</comment>
<dbReference type="EMBL" id="JATAAI010000021">
    <property type="protein sequence ID" value="KAK1738232.1"/>
    <property type="molecule type" value="Genomic_DNA"/>
</dbReference>
<keyword evidence="3" id="KW-1185">Reference proteome</keyword>
<evidence type="ECO:0000313" key="3">
    <source>
        <dbReference type="Proteomes" id="UP001224775"/>
    </source>
</evidence>
<feature type="transmembrane region" description="Helical" evidence="1">
    <location>
        <begin position="64"/>
        <end position="85"/>
    </location>
</feature>
<feature type="transmembrane region" description="Helical" evidence="1">
    <location>
        <begin position="105"/>
        <end position="125"/>
    </location>
</feature>
<feature type="transmembrane region" description="Helical" evidence="1">
    <location>
        <begin position="137"/>
        <end position="159"/>
    </location>
</feature>
<feature type="transmembrane region" description="Helical" evidence="1">
    <location>
        <begin position="198"/>
        <end position="218"/>
    </location>
</feature>
<feature type="transmembrane region" description="Helical" evidence="1">
    <location>
        <begin position="230"/>
        <end position="251"/>
    </location>
</feature>
<sequence length="304" mass="34197">MVGKKRCTVVNEEEIDDNNINGVFNVYKSYQDEVEQGKQQRILNSSQNVLLVYRLNEMRSLERVNFTLAIACLVYCSINIALIIVNHVNSQNPEDPPISEKAFHLLEFWATFCFAIVTTISLTATPKSILNIYNNPLTLRLVLFFNIVASAMPAMLMTLNTEYFEVMSHQIEYLNELTMSFIDLVLLWSLCKFEGANAIMAVIASIVACVQLAIYNGMGRTDDGEMIGEVPAHFLEFTFGIISSLIGFAFCMDNKFVCKKEIGQILYGTHIDCTICRASFSEYSGTYVTPSSNKPNHAVRYGSM</sequence>
<proteinExistence type="predicted"/>
<dbReference type="Proteomes" id="UP001224775">
    <property type="component" value="Unassembled WGS sequence"/>
</dbReference>
<accession>A0AAD8Y3A6</accession>
<evidence type="ECO:0000256" key="1">
    <source>
        <dbReference type="SAM" id="Phobius"/>
    </source>
</evidence>
<reference evidence="2" key="1">
    <citation type="submission" date="2023-06" db="EMBL/GenBank/DDBJ databases">
        <title>Survivors Of The Sea: Transcriptome response of Skeletonema marinoi to long-term dormancy.</title>
        <authorList>
            <person name="Pinder M.I.M."/>
            <person name="Kourtchenko O."/>
            <person name="Robertson E.K."/>
            <person name="Larsson T."/>
            <person name="Maumus F."/>
            <person name="Osuna-Cruz C.M."/>
            <person name="Vancaester E."/>
            <person name="Stenow R."/>
            <person name="Vandepoele K."/>
            <person name="Ploug H."/>
            <person name="Bruchert V."/>
            <person name="Godhe A."/>
            <person name="Topel M."/>
        </authorList>
    </citation>
    <scope>NUCLEOTIDE SEQUENCE</scope>
    <source>
        <strain evidence="2">R05AC</strain>
    </source>
</reference>
<organism evidence="2 3">
    <name type="scientific">Skeletonema marinoi</name>
    <dbReference type="NCBI Taxonomy" id="267567"/>
    <lineage>
        <taxon>Eukaryota</taxon>
        <taxon>Sar</taxon>
        <taxon>Stramenopiles</taxon>
        <taxon>Ochrophyta</taxon>
        <taxon>Bacillariophyta</taxon>
        <taxon>Coscinodiscophyceae</taxon>
        <taxon>Thalassiosirophycidae</taxon>
        <taxon>Thalassiosirales</taxon>
        <taxon>Skeletonemataceae</taxon>
        <taxon>Skeletonema</taxon>
        <taxon>Skeletonema marinoi-dohrnii complex</taxon>
    </lineage>
</organism>
<gene>
    <name evidence="2" type="ORF">QTG54_010901</name>
</gene>
<name>A0AAD8Y3A6_9STRA</name>
<keyword evidence="1" id="KW-0812">Transmembrane</keyword>
<evidence type="ECO:0000313" key="2">
    <source>
        <dbReference type="EMBL" id="KAK1738232.1"/>
    </source>
</evidence>
<keyword evidence="1" id="KW-0472">Membrane</keyword>
<protein>
    <submittedName>
        <fullName evidence="2">Uncharacterized protein</fullName>
    </submittedName>
</protein>
<feature type="transmembrane region" description="Helical" evidence="1">
    <location>
        <begin position="171"/>
        <end position="191"/>
    </location>
</feature>
<keyword evidence="1" id="KW-1133">Transmembrane helix</keyword>
<dbReference type="AlphaFoldDB" id="A0AAD8Y3A6"/>